<dbReference type="Pfam" id="PF07963">
    <property type="entry name" value="N_methyl"/>
    <property type="match status" value="1"/>
</dbReference>
<reference evidence="13" key="1">
    <citation type="submission" date="2018-06" db="EMBL/GenBank/DDBJ databases">
        <authorList>
            <person name="Zhirakovskaya E."/>
        </authorList>
    </citation>
    <scope>NUCLEOTIDE SEQUENCE</scope>
</reference>
<dbReference type="InterPro" id="IPR010054">
    <property type="entry name" value="Type2_sec_GspG"/>
</dbReference>
<keyword evidence="7 11" id="KW-0812">Transmembrane</keyword>
<keyword evidence="9 11" id="KW-0472">Membrane</keyword>
<dbReference type="InterPro" id="IPR000983">
    <property type="entry name" value="Bac_GSPG_pilin"/>
</dbReference>
<organism evidence="13">
    <name type="scientific">hydrothermal vent metagenome</name>
    <dbReference type="NCBI Taxonomy" id="652676"/>
    <lineage>
        <taxon>unclassified sequences</taxon>
        <taxon>metagenomes</taxon>
        <taxon>ecological metagenomes</taxon>
    </lineage>
</organism>
<dbReference type="InterPro" id="IPR045584">
    <property type="entry name" value="Pilin-like"/>
</dbReference>
<evidence type="ECO:0000256" key="4">
    <source>
        <dbReference type="ARBA" id="ARBA00022475"/>
    </source>
</evidence>
<evidence type="ECO:0000256" key="1">
    <source>
        <dbReference type="ARBA" id="ARBA00004377"/>
    </source>
</evidence>
<evidence type="ECO:0000256" key="10">
    <source>
        <dbReference type="SAM" id="MobiDB-lite"/>
    </source>
</evidence>
<dbReference type="GO" id="GO:0005886">
    <property type="term" value="C:plasma membrane"/>
    <property type="evidence" value="ECO:0007669"/>
    <property type="project" value="UniProtKB-SubCell"/>
</dbReference>
<dbReference type="InterPro" id="IPR012902">
    <property type="entry name" value="N_methyl_site"/>
</dbReference>
<keyword evidence="4" id="KW-1003">Cell membrane</keyword>
<dbReference type="EMBL" id="UOGK01000117">
    <property type="protein sequence ID" value="VAX37749.1"/>
    <property type="molecule type" value="Genomic_DNA"/>
</dbReference>
<evidence type="ECO:0000256" key="9">
    <source>
        <dbReference type="ARBA" id="ARBA00023136"/>
    </source>
</evidence>
<dbReference type="Pfam" id="PF08334">
    <property type="entry name" value="T2SSG"/>
    <property type="match status" value="1"/>
</dbReference>
<dbReference type="SUPFAM" id="SSF54523">
    <property type="entry name" value="Pili subunits"/>
    <property type="match status" value="1"/>
</dbReference>
<evidence type="ECO:0000256" key="2">
    <source>
        <dbReference type="ARBA" id="ARBA00009984"/>
    </source>
</evidence>
<dbReference type="AlphaFoldDB" id="A0A3B1D6A6"/>
<keyword evidence="8 11" id="KW-1133">Transmembrane helix</keyword>
<feature type="transmembrane region" description="Helical" evidence="11">
    <location>
        <begin position="12"/>
        <end position="35"/>
    </location>
</feature>
<dbReference type="NCBIfam" id="TIGR02532">
    <property type="entry name" value="IV_pilin_GFxxxE"/>
    <property type="match status" value="1"/>
</dbReference>
<evidence type="ECO:0000256" key="3">
    <source>
        <dbReference type="ARBA" id="ARBA00020042"/>
    </source>
</evidence>
<evidence type="ECO:0000256" key="8">
    <source>
        <dbReference type="ARBA" id="ARBA00022989"/>
    </source>
</evidence>
<evidence type="ECO:0000256" key="6">
    <source>
        <dbReference type="ARBA" id="ARBA00022519"/>
    </source>
</evidence>
<keyword evidence="5" id="KW-0488">Methylation</keyword>
<accession>A0A3B1D6A6</accession>
<keyword evidence="6" id="KW-0997">Cell inner membrane</keyword>
<protein>
    <recommendedName>
        <fullName evidence="3">Type II secretion system core protein G</fullName>
    </recommendedName>
</protein>
<proteinExistence type="inferred from homology"/>
<evidence type="ECO:0000259" key="12">
    <source>
        <dbReference type="Pfam" id="PF08334"/>
    </source>
</evidence>
<dbReference type="NCBIfam" id="TIGR01710">
    <property type="entry name" value="typeII_sec_gspG"/>
    <property type="match status" value="1"/>
</dbReference>
<sequence length="167" mass="18846">MNRRRRSRGFTLIEVMIVIAIVLALTAIVGVAVLGRKDQADVSLTQTKLNFLKGALKGFRLDFNRWPTEEEGVAVLWDKELLDPEADENKYLADGYLEEPTPIDQWGNEWGYRFPSMRDDETQYDLWSYGPNGEDEDGEGDDITSWRKEDDGSGFDDGLMPPPPSGG</sequence>
<feature type="region of interest" description="Disordered" evidence="10">
    <location>
        <begin position="123"/>
        <end position="167"/>
    </location>
</feature>
<gene>
    <name evidence="13" type="ORF">MNBD_PLANCTO03-111</name>
</gene>
<dbReference type="GO" id="GO:0015627">
    <property type="term" value="C:type II protein secretion system complex"/>
    <property type="evidence" value="ECO:0007669"/>
    <property type="project" value="InterPro"/>
</dbReference>
<dbReference type="PRINTS" id="PR00813">
    <property type="entry name" value="BCTERIALGSPG"/>
</dbReference>
<dbReference type="InterPro" id="IPR013545">
    <property type="entry name" value="T2SS_protein-GspG_C"/>
</dbReference>
<evidence type="ECO:0000256" key="7">
    <source>
        <dbReference type="ARBA" id="ARBA00022692"/>
    </source>
</evidence>
<dbReference type="Gene3D" id="3.30.700.10">
    <property type="entry name" value="Glycoprotein, Type 4 Pilin"/>
    <property type="match status" value="1"/>
</dbReference>
<comment type="similarity">
    <text evidence="2">Belongs to the GSP G family.</text>
</comment>
<dbReference type="GO" id="GO:0015628">
    <property type="term" value="P:protein secretion by the type II secretion system"/>
    <property type="evidence" value="ECO:0007669"/>
    <property type="project" value="InterPro"/>
</dbReference>
<evidence type="ECO:0000313" key="13">
    <source>
        <dbReference type="EMBL" id="VAX37749.1"/>
    </source>
</evidence>
<evidence type="ECO:0000256" key="11">
    <source>
        <dbReference type="SAM" id="Phobius"/>
    </source>
</evidence>
<dbReference type="PROSITE" id="PS00409">
    <property type="entry name" value="PROKAR_NTER_METHYL"/>
    <property type="match status" value="1"/>
</dbReference>
<dbReference type="PANTHER" id="PTHR30093:SF44">
    <property type="entry name" value="TYPE II SECRETION SYSTEM CORE PROTEIN G"/>
    <property type="match status" value="1"/>
</dbReference>
<comment type="subcellular location">
    <subcellularLocation>
        <location evidence="1">Cell inner membrane</location>
        <topology evidence="1">Single-pass membrane protein</topology>
    </subcellularLocation>
</comment>
<dbReference type="PANTHER" id="PTHR30093">
    <property type="entry name" value="GENERAL SECRETION PATHWAY PROTEIN G"/>
    <property type="match status" value="1"/>
</dbReference>
<evidence type="ECO:0000256" key="5">
    <source>
        <dbReference type="ARBA" id="ARBA00022481"/>
    </source>
</evidence>
<name>A0A3B1D6A6_9ZZZZ</name>
<feature type="domain" description="Type II secretion system protein GspG C-terminal" evidence="12">
    <location>
        <begin position="33"/>
        <end position="146"/>
    </location>
</feature>
<feature type="compositionally biased region" description="Acidic residues" evidence="10">
    <location>
        <begin position="133"/>
        <end position="142"/>
    </location>
</feature>